<name>A0AAV6MZK4_9ROSI</name>
<evidence type="ECO:0000313" key="3">
    <source>
        <dbReference type="Proteomes" id="UP000685013"/>
    </source>
</evidence>
<accession>A0AAV6MZK4</accession>
<protein>
    <recommendedName>
        <fullName evidence="1">Phloem filament PP1 domain-containing protein</fullName>
    </recommendedName>
</protein>
<evidence type="ECO:0000313" key="2">
    <source>
        <dbReference type="EMBL" id="KAG6588756.1"/>
    </source>
</evidence>
<organism evidence="2 3">
    <name type="scientific">Cucurbita argyrosperma subsp. sororia</name>
    <dbReference type="NCBI Taxonomy" id="37648"/>
    <lineage>
        <taxon>Eukaryota</taxon>
        <taxon>Viridiplantae</taxon>
        <taxon>Streptophyta</taxon>
        <taxon>Embryophyta</taxon>
        <taxon>Tracheophyta</taxon>
        <taxon>Spermatophyta</taxon>
        <taxon>Magnoliopsida</taxon>
        <taxon>eudicotyledons</taxon>
        <taxon>Gunneridae</taxon>
        <taxon>Pentapetalae</taxon>
        <taxon>rosids</taxon>
        <taxon>fabids</taxon>
        <taxon>Cucurbitales</taxon>
        <taxon>Cucurbitaceae</taxon>
        <taxon>Cucurbiteae</taxon>
        <taxon>Cucurbita</taxon>
    </lineage>
</organism>
<reference evidence="2 3" key="1">
    <citation type="journal article" date="2021" name="Hortic Res">
        <title>The domestication of Cucurbita argyrosperma as revealed by the genome of its wild relative.</title>
        <authorList>
            <person name="Barrera-Redondo J."/>
            <person name="Sanchez-de la Vega G."/>
            <person name="Aguirre-Liguori J.A."/>
            <person name="Castellanos-Morales G."/>
            <person name="Gutierrez-Guerrero Y.T."/>
            <person name="Aguirre-Dugua X."/>
            <person name="Aguirre-Planter E."/>
            <person name="Tenaillon M.I."/>
            <person name="Lira-Saade R."/>
            <person name="Eguiarte L.E."/>
        </authorList>
    </citation>
    <scope>NUCLEOTIDE SEQUENCE [LARGE SCALE GENOMIC DNA]</scope>
    <source>
        <strain evidence="2">JBR-2021</strain>
    </source>
</reference>
<feature type="domain" description="Phloem filament PP1" evidence="1">
    <location>
        <begin position="37"/>
        <end position="112"/>
    </location>
</feature>
<dbReference type="GO" id="GO:0004869">
    <property type="term" value="F:cysteine-type endopeptidase inhibitor activity"/>
    <property type="evidence" value="ECO:0007669"/>
    <property type="project" value="InterPro"/>
</dbReference>
<dbReference type="Pfam" id="PF07430">
    <property type="entry name" value="PP1"/>
    <property type="match status" value="1"/>
</dbReference>
<dbReference type="InterPro" id="IPR009994">
    <property type="entry name" value="PP1"/>
</dbReference>
<dbReference type="InterPro" id="IPR027214">
    <property type="entry name" value="Cystatin"/>
</dbReference>
<sequence length="119" mass="13625">MAAVVHAPNDPINQLKIDGNLLCPSKWIPIPNVSEICVQNVAKFAVEDYNLEHKESFKYKNIKCGWFMELKGEDLAFRLHVEVKDCLGRVFEMDVVVSEKKVCAEKVRKLESAKLIKKH</sequence>
<dbReference type="AlphaFoldDB" id="A0AAV6MZK4"/>
<gene>
    <name evidence="2" type="ORF">SDJN03_17321</name>
</gene>
<dbReference type="PANTHER" id="PTHR47116">
    <property type="entry name" value="PHLOEM FILAMENT PROTEIN"/>
    <property type="match status" value="1"/>
</dbReference>
<dbReference type="EMBL" id="JAGKQH010000011">
    <property type="protein sequence ID" value="KAG6588756.1"/>
    <property type="molecule type" value="Genomic_DNA"/>
</dbReference>
<proteinExistence type="predicted"/>
<comment type="caution">
    <text evidence="2">The sequence shown here is derived from an EMBL/GenBank/DDBJ whole genome shotgun (WGS) entry which is preliminary data.</text>
</comment>
<keyword evidence="3" id="KW-1185">Reference proteome</keyword>
<dbReference type="Proteomes" id="UP000685013">
    <property type="component" value="Chromosome 11"/>
</dbReference>
<feature type="non-terminal residue" evidence="2">
    <location>
        <position position="1"/>
    </location>
</feature>
<evidence type="ECO:0000259" key="1">
    <source>
        <dbReference type="Pfam" id="PF07430"/>
    </source>
</evidence>